<comment type="caution">
    <text evidence="2">The sequence shown here is derived from an EMBL/GenBank/DDBJ whole genome shotgun (WGS) entry which is preliminary data.</text>
</comment>
<evidence type="ECO:0000313" key="1">
    <source>
        <dbReference type="EMBL" id="CAF1165699.1"/>
    </source>
</evidence>
<dbReference type="EMBL" id="CAJOBA010034069">
    <property type="protein sequence ID" value="CAF3977374.1"/>
    <property type="molecule type" value="Genomic_DNA"/>
</dbReference>
<proteinExistence type="predicted"/>
<dbReference type="Proteomes" id="UP000677228">
    <property type="component" value="Unassembled WGS sequence"/>
</dbReference>
<keyword evidence="5" id="KW-1185">Reference proteome</keyword>
<name>A0A816CQA1_9BILA</name>
<reference evidence="2" key="1">
    <citation type="submission" date="2021-02" db="EMBL/GenBank/DDBJ databases">
        <authorList>
            <person name="Nowell W R."/>
        </authorList>
    </citation>
    <scope>NUCLEOTIDE SEQUENCE</scope>
</reference>
<dbReference type="EMBL" id="CAJNOK010012543">
    <property type="protein sequence ID" value="CAF1165699.1"/>
    <property type="molecule type" value="Genomic_DNA"/>
</dbReference>
<dbReference type="Proteomes" id="UP000682733">
    <property type="component" value="Unassembled WGS sequence"/>
</dbReference>
<evidence type="ECO:0000313" key="3">
    <source>
        <dbReference type="EMBL" id="CAF3977374.1"/>
    </source>
</evidence>
<evidence type="ECO:0000313" key="2">
    <source>
        <dbReference type="EMBL" id="CAF1624802.1"/>
    </source>
</evidence>
<gene>
    <name evidence="2" type="ORF">GPM918_LOCUS43968</name>
    <name evidence="1" type="ORF">OVA965_LOCUS22317</name>
    <name evidence="4" type="ORF">SRO942_LOCUS45634</name>
    <name evidence="3" type="ORF">TMI583_LOCUS23033</name>
</gene>
<sequence>MTTEVSFKAIAIVAQPSAIVTKDIDDTTKAKPIGIRGGGACLDCLAGICVCCAIEEICCCCALEECC</sequence>
<accession>A0A816CQA1</accession>
<dbReference type="Proteomes" id="UP000681722">
    <property type="component" value="Unassembled WGS sequence"/>
</dbReference>
<evidence type="ECO:0008006" key="6">
    <source>
        <dbReference type="Google" id="ProtNLM"/>
    </source>
</evidence>
<dbReference type="AlphaFoldDB" id="A0A816CQA1"/>
<evidence type="ECO:0000313" key="5">
    <source>
        <dbReference type="Proteomes" id="UP000663829"/>
    </source>
</evidence>
<dbReference type="EMBL" id="CAJNOQ010041797">
    <property type="protein sequence ID" value="CAF1624802.1"/>
    <property type="molecule type" value="Genomic_DNA"/>
</dbReference>
<dbReference type="Proteomes" id="UP000663829">
    <property type="component" value="Unassembled WGS sequence"/>
</dbReference>
<evidence type="ECO:0000313" key="4">
    <source>
        <dbReference type="EMBL" id="CAF4518043.1"/>
    </source>
</evidence>
<organism evidence="2 5">
    <name type="scientific">Didymodactylos carnosus</name>
    <dbReference type="NCBI Taxonomy" id="1234261"/>
    <lineage>
        <taxon>Eukaryota</taxon>
        <taxon>Metazoa</taxon>
        <taxon>Spiralia</taxon>
        <taxon>Gnathifera</taxon>
        <taxon>Rotifera</taxon>
        <taxon>Eurotatoria</taxon>
        <taxon>Bdelloidea</taxon>
        <taxon>Philodinida</taxon>
        <taxon>Philodinidae</taxon>
        <taxon>Didymodactylos</taxon>
    </lineage>
</organism>
<protein>
    <recommendedName>
        <fullName evidence="6">Cysteine-rich transmembrane CYSTM domain-containing protein</fullName>
    </recommendedName>
</protein>
<dbReference type="EMBL" id="CAJOBC010109225">
    <property type="protein sequence ID" value="CAF4518043.1"/>
    <property type="molecule type" value="Genomic_DNA"/>
</dbReference>